<evidence type="ECO:0000259" key="1">
    <source>
        <dbReference type="Pfam" id="PF26138"/>
    </source>
</evidence>
<dbReference type="EMBL" id="JACXVP010000001">
    <property type="protein sequence ID" value="KAG5628988.1"/>
    <property type="molecule type" value="Genomic_DNA"/>
</dbReference>
<organism evidence="2 3">
    <name type="scientific">Solanum commersonii</name>
    <name type="common">Commerson's wild potato</name>
    <name type="synonym">Commerson's nightshade</name>
    <dbReference type="NCBI Taxonomy" id="4109"/>
    <lineage>
        <taxon>Eukaryota</taxon>
        <taxon>Viridiplantae</taxon>
        <taxon>Streptophyta</taxon>
        <taxon>Embryophyta</taxon>
        <taxon>Tracheophyta</taxon>
        <taxon>Spermatophyta</taxon>
        <taxon>Magnoliopsida</taxon>
        <taxon>eudicotyledons</taxon>
        <taxon>Gunneridae</taxon>
        <taxon>Pentapetalae</taxon>
        <taxon>asterids</taxon>
        <taxon>lamiids</taxon>
        <taxon>Solanales</taxon>
        <taxon>Solanaceae</taxon>
        <taxon>Solanoideae</taxon>
        <taxon>Solaneae</taxon>
        <taxon>Solanum</taxon>
    </lineage>
</organism>
<reference evidence="2 3" key="1">
    <citation type="submission" date="2020-09" db="EMBL/GenBank/DDBJ databases">
        <title>De no assembly of potato wild relative species, Solanum commersonii.</title>
        <authorList>
            <person name="Cho K."/>
        </authorList>
    </citation>
    <scope>NUCLEOTIDE SEQUENCE [LARGE SCALE GENOMIC DNA]</scope>
    <source>
        <strain evidence="2">LZ3.2</strain>
        <tissue evidence="2">Leaf</tissue>
    </source>
</reference>
<evidence type="ECO:0000313" key="2">
    <source>
        <dbReference type="EMBL" id="KAG5628988.1"/>
    </source>
</evidence>
<dbReference type="OrthoDB" id="1698839at2759"/>
<feature type="domain" description="DUF8040" evidence="1">
    <location>
        <begin position="1"/>
        <end position="71"/>
    </location>
</feature>
<dbReference type="AlphaFoldDB" id="A0A9J6AWZ8"/>
<dbReference type="Pfam" id="PF26138">
    <property type="entry name" value="DUF8040"/>
    <property type="match status" value="1"/>
</dbReference>
<evidence type="ECO:0000313" key="3">
    <source>
        <dbReference type="Proteomes" id="UP000824120"/>
    </source>
</evidence>
<dbReference type="InterPro" id="IPR058353">
    <property type="entry name" value="DUF8040"/>
</dbReference>
<accession>A0A9J6AWZ8</accession>
<proteinExistence type="predicted"/>
<dbReference type="Proteomes" id="UP000824120">
    <property type="component" value="Chromosome 1"/>
</dbReference>
<gene>
    <name evidence="2" type="ORF">H5410_000705</name>
</gene>
<protein>
    <recommendedName>
        <fullName evidence="1">DUF8040 domain-containing protein</fullName>
    </recommendedName>
</protein>
<keyword evidence="3" id="KW-1185">Reference proteome</keyword>
<comment type="caution">
    <text evidence="2">The sequence shown here is derived from an EMBL/GenBank/DDBJ whole genome shotgun (WGS) entry which is preliminary data.</text>
</comment>
<sequence length="122" mass="14186">MDRNVFHTLVLLTKDIEGLTDSKSMSSSEKLAMFLNILAHHEKNRSIKVDYIRSGWSVSQAFNECLSAILKLTLLLLVNPKPVLEDGIEYRWKWFEVTIICVMEDIRMEKDFFHLIEVIDIG</sequence>
<name>A0A9J6AWZ8_SOLCO</name>